<accession>E4URY6</accession>
<protein>
    <submittedName>
        <fullName evidence="1">Uncharacterized protein</fullName>
    </submittedName>
</protein>
<dbReference type="RefSeq" id="XP_003174073.1">
    <property type="nucleotide sequence ID" value="XM_003174025.1"/>
</dbReference>
<evidence type="ECO:0000313" key="2">
    <source>
        <dbReference type="Proteomes" id="UP000002669"/>
    </source>
</evidence>
<dbReference type="EMBL" id="DS989824">
    <property type="protein sequence ID" value="EFR01243.1"/>
    <property type="molecule type" value="Genomic_DNA"/>
</dbReference>
<reference evidence="2" key="1">
    <citation type="journal article" date="2012" name="MBio">
        <title>Comparative genome analysis of Trichophyton rubrum and related dermatophytes reveals candidate genes involved in infection.</title>
        <authorList>
            <person name="Martinez D.A."/>
            <person name="Oliver B.G."/>
            <person name="Graeser Y."/>
            <person name="Goldberg J.M."/>
            <person name="Li W."/>
            <person name="Martinez-Rossi N.M."/>
            <person name="Monod M."/>
            <person name="Shelest E."/>
            <person name="Barton R.C."/>
            <person name="Birch E."/>
            <person name="Brakhage A.A."/>
            <person name="Chen Z."/>
            <person name="Gurr S.J."/>
            <person name="Heiman D."/>
            <person name="Heitman J."/>
            <person name="Kosti I."/>
            <person name="Rossi A."/>
            <person name="Saif S."/>
            <person name="Samalova M."/>
            <person name="Saunders C.W."/>
            <person name="Shea T."/>
            <person name="Summerbell R.C."/>
            <person name="Xu J."/>
            <person name="Young S."/>
            <person name="Zeng Q."/>
            <person name="Birren B.W."/>
            <person name="Cuomo C.A."/>
            <person name="White T.C."/>
        </authorList>
    </citation>
    <scope>NUCLEOTIDE SEQUENCE [LARGE SCALE GENOMIC DNA]</scope>
    <source>
        <strain evidence="2">ATCC MYA-4604 / CBS 118893</strain>
    </source>
</reference>
<proteinExistence type="predicted"/>
<organism evidence="2">
    <name type="scientific">Arthroderma gypseum (strain ATCC MYA-4604 / CBS 118893)</name>
    <name type="common">Microsporum gypseum</name>
    <dbReference type="NCBI Taxonomy" id="535722"/>
    <lineage>
        <taxon>Eukaryota</taxon>
        <taxon>Fungi</taxon>
        <taxon>Dikarya</taxon>
        <taxon>Ascomycota</taxon>
        <taxon>Pezizomycotina</taxon>
        <taxon>Eurotiomycetes</taxon>
        <taxon>Eurotiomycetidae</taxon>
        <taxon>Onygenales</taxon>
        <taxon>Arthrodermataceae</taxon>
        <taxon>Nannizzia</taxon>
    </lineage>
</organism>
<dbReference type="Proteomes" id="UP000002669">
    <property type="component" value="Unassembled WGS sequence"/>
</dbReference>
<dbReference type="GeneID" id="10029361"/>
<sequence>MSRKDLLRFLSKPANCLWLSLLTDVCLPDLDNIPKISLSIQQTSSSARPDTFTGIGICQVEGHRHLITIPALKAFYFPLSARPP</sequence>
<evidence type="ECO:0000313" key="1">
    <source>
        <dbReference type="EMBL" id="EFR01243.1"/>
    </source>
</evidence>
<dbReference type="HOGENOM" id="CLU_193140_0_0_1"/>
<dbReference type="InParanoid" id="E4URY6"/>
<dbReference type="eggNOG" id="ENOG502TDD7">
    <property type="taxonomic scope" value="Eukaryota"/>
</dbReference>
<dbReference type="VEuPathDB" id="FungiDB:MGYG_04247"/>
<name>E4URY6_ARTGP</name>
<dbReference type="OrthoDB" id="10344206at2759"/>
<dbReference type="OMA" id="ICQVEGH"/>
<gene>
    <name evidence="1" type="ORF">MGYG_04247</name>
</gene>
<keyword evidence="2" id="KW-1185">Reference proteome</keyword>
<dbReference type="AlphaFoldDB" id="E4URY6"/>